<name>A0ABV3QBF2_9GAMM</name>
<proteinExistence type="predicted"/>
<dbReference type="InterPro" id="IPR006342">
    <property type="entry name" value="FkbM_mtfrase"/>
</dbReference>
<dbReference type="InterPro" id="IPR029063">
    <property type="entry name" value="SAM-dependent_MTases_sf"/>
</dbReference>
<dbReference type="EMBL" id="JBFOHK010000001">
    <property type="protein sequence ID" value="MEW9571163.1"/>
    <property type="molecule type" value="Genomic_DNA"/>
</dbReference>
<reference evidence="2 3" key="1">
    <citation type="submission" date="2024-06" db="EMBL/GenBank/DDBJ databases">
        <authorList>
            <person name="Woo H."/>
        </authorList>
    </citation>
    <scope>NUCLEOTIDE SEQUENCE [LARGE SCALE GENOMIC DNA]</scope>
    <source>
        <strain evidence="2 3">Si-c</strain>
    </source>
</reference>
<dbReference type="SUPFAM" id="SSF53335">
    <property type="entry name" value="S-adenosyl-L-methionine-dependent methyltransferases"/>
    <property type="match status" value="1"/>
</dbReference>
<dbReference type="GO" id="GO:0032259">
    <property type="term" value="P:methylation"/>
    <property type="evidence" value="ECO:0007669"/>
    <property type="project" value="UniProtKB-KW"/>
</dbReference>
<accession>A0ABV3QBF2</accession>
<dbReference type="NCBIfam" id="TIGR01444">
    <property type="entry name" value="fkbM_fam"/>
    <property type="match status" value="1"/>
</dbReference>
<evidence type="ECO:0000313" key="3">
    <source>
        <dbReference type="Proteomes" id="UP001556220"/>
    </source>
</evidence>
<feature type="domain" description="Methyltransferase FkbM" evidence="1">
    <location>
        <begin position="90"/>
        <end position="235"/>
    </location>
</feature>
<dbReference type="Gene3D" id="3.40.50.150">
    <property type="entry name" value="Vaccinia Virus protein VP39"/>
    <property type="match status" value="1"/>
</dbReference>
<dbReference type="RefSeq" id="WP_367853224.1">
    <property type="nucleotide sequence ID" value="NZ_JBFOHK010000001.1"/>
</dbReference>
<keyword evidence="2" id="KW-0808">Transferase</keyword>
<keyword evidence="3" id="KW-1185">Reference proteome</keyword>
<organism evidence="2 3">
    <name type="scientific">Rhodanobacter lycopersici</name>
    <dbReference type="NCBI Taxonomy" id="3162487"/>
    <lineage>
        <taxon>Bacteria</taxon>
        <taxon>Pseudomonadati</taxon>
        <taxon>Pseudomonadota</taxon>
        <taxon>Gammaproteobacteria</taxon>
        <taxon>Lysobacterales</taxon>
        <taxon>Rhodanobacteraceae</taxon>
        <taxon>Rhodanobacter</taxon>
    </lineage>
</organism>
<protein>
    <submittedName>
        <fullName evidence="2">FkbM family methyltransferase</fullName>
    </submittedName>
</protein>
<dbReference type="PANTHER" id="PTHR34203">
    <property type="entry name" value="METHYLTRANSFERASE, FKBM FAMILY PROTEIN"/>
    <property type="match status" value="1"/>
</dbReference>
<dbReference type="Proteomes" id="UP001556220">
    <property type="component" value="Unassembled WGS sequence"/>
</dbReference>
<gene>
    <name evidence="2" type="ORF">ABQJ54_05320</name>
</gene>
<dbReference type="GO" id="GO:0008168">
    <property type="term" value="F:methyltransferase activity"/>
    <property type="evidence" value="ECO:0007669"/>
    <property type="project" value="UniProtKB-KW"/>
</dbReference>
<keyword evidence="2" id="KW-0489">Methyltransferase</keyword>
<evidence type="ECO:0000313" key="2">
    <source>
        <dbReference type="EMBL" id="MEW9571163.1"/>
    </source>
</evidence>
<dbReference type="PANTHER" id="PTHR34203:SF15">
    <property type="entry name" value="SLL1173 PROTEIN"/>
    <property type="match status" value="1"/>
</dbReference>
<comment type="caution">
    <text evidence="2">The sequence shown here is derived from an EMBL/GenBank/DDBJ whole genome shotgun (WGS) entry which is preliminary data.</text>
</comment>
<sequence>MNFHYLTRPLKSLRGLALYWRIFGTIGMLHALHCILTNRERLVPVSKKWARHPLYLRLNTTDVSVFRQVFVEAEYAITDGIHGPMAAIIDAGANIGLTSVFLAQRHPEAKIFAIEPDLSNFRLLQANTSAYPTVHCLRGALWNKDENVAIASSEAESWAFQVTTSDGRVDTNIPGWRVSTLVHEQGIGHVSLLKMDIEGAEHEVLQDAAEWIELVDNIVIELHENIRPGVEHLFADATRGFDIKATSRELTLVCRPQ</sequence>
<dbReference type="InterPro" id="IPR052514">
    <property type="entry name" value="SAM-dependent_MTase"/>
</dbReference>
<dbReference type="Pfam" id="PF05050">
    <property type="entry name" value="Methyltransf_21"/>
    <property type="match status" value="1"/>
</dbReference>
<evidence type="ECO:0000259" key="1">
    <source>
        <dbReference type="Pfam" id="PF05050"/>
    </source>
</evidence>